<keyword evidence="2" id="KW-1185">Reference proteome</keyword>
<dbReference type="AlphaFoldDB" id="A0AAE0KLI9"/>
<dbReference type="PANTHER" id="PTHR21310">
    <property type="entry name" value="AMINOGLYCOSIDE PHOSPHOTRANSFERASE-RELATED-RELATED"/>
    <property type="match status" value="1"/>
</dbReference>
<reference evidence="1" key="2">
    <citation type="submission" date="2023-06" db="EMBL/GenBank/DDBJ databases">
        <authorList>
            <consortium name="Lawrence Berkeley National Laboratory"/>
            <person name="Haridas S."/>
            <person name="Hensen N."/>
            <person name="Bonometti L."/>
            <person name="Westerberg I."/>
            <person name="Brannstrom I.O."/>
            <person name="Guillou S."/>
            <person name="Cros-Aarteil S."/>
            <person name="Calhoun S."/>
            <person name="Kuo A."/>
            <person name="Mondo S."/>
            <person name="Pangilinan J."/>
            <person name="Riley R."/>
            <person name="Labutti K."/>
            <person name="Andreopoulos B."/>
            <person name="Lipzen A."/>
            <person name="Chen C."/>
            <person name="Yanf M."/>
            <person name="Daum C."/>
            <person name="Ng V."/>
            <person name="Clum A."/>
            <person name="Steindorff A."/>
            <person name="Ohm R."/>
            <person name="Martin F."/>
            <person name="Silar P."/>
            <person name="Natvig D."/>
            <person name="Lalanne C."/>
            <person name="Gautier V."/>
            <person name="Ament-Velasquez S.L."/>
            <person name="Kruys A."/>
            <person name="Hutchinson M.I."/>
            <person name="Powell A.J."/>
            <person name="Barry K."/>
            <person name="Miller A.N."/>
            <person name="Grigoriev I.V."/>
            <person name="Debuchy R."/>
            <person name="Gladieux P."/>
            <person name="Thoren M.H."/>
            <person name="Johannesson H."/>
        </authorList>
    </citation>
    <scope>NUCLEOTIDE SEQUENCE</scope>
    <source>
        <strain evidence="1">CBS 958.72</strain>
    </source>
</reference>
<dbReference type="PANTHER" id="PTHR21310:SF37">
    <property type="entry name" value="AMINOGLYCOSIDE PHOSPHOTRANSFERASE DOMAIN-CONTAINING PROTEIN"/>
    <property type="match status" value="1"/>
</dbReference>
<dbReference type="InterPro" id="IPR051678">
    <property type="entry name" value="AGP_Transferase"/>
</dbReference>
<evidence type="ECO:0000313" key="2">
    <source>
        <dbReference type="Proteomes" id="UP001287356"/>
    </source>
</evidence>
<dbReference type="EMBL" id="JAULSN010000002">
    <property type="protein sequence ID" value="KAK3378861.1"/>
    <property type="molecule type" value="Genomic_DNA"/>
</dbReference>
<accession>A0AAE0KLI9</accession>
<dbReference type="Proteomes" id="UP001287356">
    <property type="component" value="Unassembled WGS sequence"/>
</dbReference>
<organism evidence="1 2">
    <name type="scientific">Lasiosphaeria ovina</name>
    <dbReference type="NCBI Taxonomy" id="92902"/>
    <lineage>
        <taxon>Eukaryota</taxon>
        <taxon>Fungi</taxon>
        <taxon>Dikarya</taxon>
        <taxon>Ascomycota</taxon>
        <taxon>Pezizomycotina</taxon>
        <taxon>Sordariomycetes</taxon>
        <taxon>Sordariomycetidae</taxon>
        <taxon>Sordariales</taxon>
        <taxon>Lasiosphaeriaceae</taxon>
        <taxon>Lasiosphaeria</taxon>
    </lineage>
</organism>
<sequence>MPSMLELVGRNPITYESASEKETNIINQLAYVPATKKLYENLWQQREAIGALTKRHLGLGSKDACTVFDPQAWIRGSFNVCIPVEVKSGSLSRKVVLRCPMPHKLAEAKYPGTVDEKLSCEVGAYIWMQDQCADVRIPHLFGFGFSDGRHFTHVKHRPFYVRIARMFWRRIYSFFRYPILSQYTRNRTSYDVRTAYMLLEYIGPDTGRVLSDTWDTSREDPGRRQKLYRSMARIILSLARISQPRIGSFQLLLVR</sequence>
<gene>
    <name evidence="1" type="ORF">B0T24DRAFT_568511</name>
</gene>
<protein>
    <submittedName>
        <fullName evidence="1">Uncharacterized protein</fullName>
    </submittedName>
</protein>
<comment type="caution">
    <text evidence="1">The sequence shown here is derived from an EMBL/GenBank/DDBJ whole genome shotgun (WGS) entry which is preliminary data.</text>
</comment>
<name>A0AAE0KLI9_9PEZI</name>
<evidence type="ECO:0000313" key="1">
    <source>
        <dbReference type="EMBL" id="KAK3378861.1"/>
    </source>
</evidence>
<reference evidence="1" key="1">
    <citation type="journal article" date="2023" name="Mol. Phylogenet. Evol.">
        <title>Genome-scale phylogeny and comparative genomics of the fungal order Sordariales.</title>
        <authorList>
            <person name="Hensen N."/>
            <person name="Bonometti L."/>
            <person name="Westerberg I."/>
            <person name="Brannstrom I.O."/>
            <person name="Guillou S."/>
            <person name="Cros-Aarteil S."/>
            <person name="Calhoun S."/>
            <person name="Haridas S."/>
            <person name="Kuo A."/>
            <person name="Mondo S."/>
            <person name="Pangilinan J."/>
            <person name="Riley R."/>
            <person name="LaButti K."/>
            <person name="Andreopoulos B."/>
            <person name="Lipzen A."/>
            <person name="Chen C."/>
            <person name="Yan M."/>
            <person name="Daum C."/>
            <person name="Ng V."/>
            <person name="Clum A."/>
            <person name="Steindorff A."/>
            <person name="Ohm R.A."/>
            <person name="Martin F."/>
            <person name="Silar P."/>
            <person name="Natvig D.O."/>
            <person name="Lalanne C."/>
            <person name="Gautier V."/>
            <person name="Ament-Velasquez S.L."/>
            <person name="Kruys A."/>
            <person name="Hutchinson M.I."/>
            <person name="Powell A.J."/>
            <person name="Barry K."/>
            <person name="Miller A.N."/>
            <person name="Grigoriev I.V."/>
            <person name="Debuchy R."/>
            <person name="Gladieux P."/>
            <person name="Hiltunen Thoren M."/>
            <person name="Johannesson H."/>
        </authorList>
    </citation>
    <scope>NUCLEOTIDE SEQUENCE</scope>
    <source>
        <strain evidence="1">CBS 958.72</strain>
    </source>
</reference>
<proteinExistence type="predicted"/>